<dbReference type="Proteomes" id="UP001217838">
    <property type="component" value="Unassembled WGS sequence"/>
</dbReference>
<name>A0ABT5AWP9_9BACT</name>
<evidence type="ECO:0000256" key="1">
    <source>
        <dbReference type="SAM" id="MobiDB-lite"/>
    </source>
</evidence>
<dbReference type="EMBL" id="JAQNDN010000001">
    <property type="protein sequence ID" value="MDC0666251.1"/>
    <property type="molecule type" value="Genomic_DNA"/>
</dbReference>
<sequence length="333" mass="37354">MLARLRGPRRLSLVTLVLFVACTPRVRPEEPPESRSGAQPGARSSAPETEPVTNAPGPPGKYCEILFDRAIACASPEEQKNSQFEVDLYNSMEICFQSAREPEEEEAYLACAAKSSCDEYRRCRSAVNDKLWALRIERTIEDALQRGERMDSALSHCNNDDIRDAAVKKQCGDVYKKALEAGTKELEDVRDAGDATYSSIDCDEHEDTAARVSPEAKRKAEALCKEVNASEEARGALHLAKWFFNDDRLEMPFECDRAAEALAALSASWAKTKLQEVLKHCYIDLGRKILQARVGKMRICEESVQQVYRAVKKYDLKDAVLTPWIARAKQKCE</sequence>
<feature type="region of interest" description="Disordered" evidence="1">
    <location>
        <begin position="27"/>
        <end position="57"/>
    </location>
</feature>
<dbReference type="PROSITE" id="PS51257">
    <property type="entry name" value="PROKAR_LIPOPROTEIN"/>
    <property type="match status" value="1"/>
</dbReference>
<reference evidence="2 3" key="1">
    <citation type="submission" date="2022-11" db="EMBL/GenBank/DDBJ databases">
        <title>Minimal conservation of predation-associated metabolite biosynthetic gene clusters underscores biosynthetic potential of Myxococcota including descriptions for ten novel species: Archangium lansinium sp. nov., Myxococcus landrumus sp. nov., Nannocystis bai.</title>
        <authorList>
            <person name="Ahearne A."/>
            <person name="Stevens C."/>
            <person name="Dowd S."/>
        </authorList>
    </citation>
    <scope>NUCLEOTIDE SEQUENCE [LARGE SCALE GENOMIC DNA]</scope>
    <source>
        <strain evidence="2 3">NCELM</strain>
    </source>
</reference>
<gene>
    <name evidence="2" type="ORF">POL58_00815</name>
</gene>
<evidence type="ECO:0000313" key="3">
    <source>
        <dbReference type="Proteomes" id="UP001217838"/>
    </source>
</evidence>
<proteinExistence type="predicted"/>
<comment type="caution">
    <text evidence="2">The sequence shown here is derived from an EMBL/GenBank/DDBJ whole genome shotgun (WGS) entry which is preliminary data.</text>
</comment>
<dbReference type="RefSeq" id="WP_271993725.1">
    <property type="nucleotide sequence ID" value="NZ_JAQNDN010000001.1"/>
</dbReference>
<evidence type="ECO:0000313" key="2">
    <source>
        <dbReference type="EMBL" id="MDC0666251.1"/>
    </source>
</evidence>
<evidence type="ECO:0008006" key="4">
    <source>
        <dbReference type="Google" id="ProtNLM"/>
    </source>
</evidence>
<protein>
    <recommendedName>
        <fullName evidence="4">Secreted protein</fullName>
    </recommendedName>
</protein>
<accession>A0ABT5AWP9</accession>
<keyword evidence="3" id="KW-1185">Reference proteome</keyword>
<organism evidence="2 3">
    <name type="scientific">Nannocystis radixulma</name>
    <dbReference type="NCBI Taxonomy" id="2995305"/>
    <lineage>
        <taxon>Bacteria</taxon>
        <taxon>Pseudomonadati</taxon>
        <taxon>Myxococcota</taxon>
        <taxon>Polyangia</taxon>
        <taxon>Nannocystales</taxon>
        <taxon>Nannocystaceae</taxon>
        <taxon>Nannocystis</taxon>
    </lineage>
</organism>